<accession>A0AAV3Y604</accession>
<sequence>MYPTSHDFEATLLHSLSFSDLKGISQRSLPVYSLMLSSSLSASSSSCPSLNGALVAHNKWPIRPEICREPSYRGFKHGCWLPDQEDGMKA</sequence>
<protein>
    <submittedName>
        <fullName evidence="1">Uncharacterized protein</fullName>
    </submittedName>
</protein>
<organism evidence="1 2">
    <name type="scientific">Plakobranchus ocellatus</name>
    <dbReference type="NCBI Taxonomy" id="259542"/>
    <lineage>
        <taxon>Eukaryota</taxon>
        <taxon>Metazoa</taxon>
        <taxon>Spiralia</taxon>
        <taxon>Lophotrochozoa</taxon>
        <taxon>Mollusca</taxon>
        <taxon>Gastropoda</taxon>
        <taxon>Heterobranchia</taxon>
        <taxon>Euthyneura</taxon>
        <taxon>Panpulmonata</taxon>
        <taxon>Sacoglossa</taxon>
        <taxon>Placobranchoidea</taxon>
        <taxon>Plakobranchidae</taxon>
        <taxon>Plakobranchus</taxon>
    </lineage>
</organism>
<comment type="caution">
    <text evidence="1">The sequence shown here is derived from an EMBL/GenBank/DDBJ whole genome shotgun (WGS) entry which is preliminary data.</text>
</comment>
<keyword evidence="2" id="KW-1185">Reference proteome</keyword>
<evidence type="ECO:0000313" key="2">
    <source>
        <dbReference type="Proteomes" id="UP000735302"/>
    </source>
</evidence>
<reference evidence="1 2" key="1">
    <citation type="journal article" date="2021" name="Elife">
        <title>Chloroplast acquisition without the gene transfer in kleptoplastic sea slugs, Plakobranchus ocellatus.</title>
        <authorList>
            <person name="Maeda T."/>
            <person name="Takahashi S."/>
            <person name="Yoshida T."/>
            <person name="Shimamura S."/>
            <person name="Takaki Y."/>
            <person name="Nagai Y."/>
            <person name="Toyoda A."/>
            <person name="Suzuki Y."/>
            <person name="Arimoto A."/>
            <person name="Ishii H."/>
            <person name="Satoh N."/>
            <person name="Nishiyama T."/>
            <person name="Hasebe M."/>
            <person name="Maruyama T."/>
            <person name="Minagawa J."/>
            <person name="Obokata J."/>
            <person name="Shigenobu S."/>
        </authorList>
    </citation>
    <scope>NUCLEOTIDE SEQUENCE [LARGE SCALE GENOMIC DNA]</scope>
</reference>
<gene>
    <name evidence="1" type="ORF">PoB_000919100</name>
</gene>
<dbReference type="EMBL" id="BLXT01001025">
    <property type="protein sequence ID" value="GFN82685.1"/>
    <property type="molecule type" value="Genomic_DNA"/>
</dbReference>
<evidence type="ECO:0000313" key="1">
    <source>
        <dbReference type="EMBL" id="GFN82685.1"/>
    </source>
</evidence>
<proteinExistence type="predicted"/>
<dbReference type="Proteomes" id="UP000735302">
    <property type="component" value="Unassembled WGS sequence"/>
</dbReference>
<dbReference type="AlphaFoldDB" id="A0AAV3Y604"/>
<name>A0AAV3Y604_9GAST</name>